<evidence type="ECO:0000313" key="2">
    <source>
        <dbReference type="Proteomes" id="UP000694892"/>
    </source>
</evidence>
<dbReference type="Proteomes" id="UP000694892">
    <property type="component" value="Chromosome 1L"/>
</dbReference>
<protein>
    <submittedName>
        <fullName evidence="1">Uncharacterized protein</fullName>
    </submittedName>
</protein>
<sequence length="80" mass="9118">MDVKVLLTGHFTANLFLKKINSTIKIIKIKTFLNSSFRDQLKKSINIGILLSYNWKALPYVMFLHKCNTQQGIHALLGAL</sequence>
<accession>A0A974E0M8</accession>
<gene>
    <name evidence="1" type="ORF">XELAEV_18006486mg</name>
</gene>
<organism evidence="1 2">
    <name type="scientific">Xenopus laevis</name>
    <name type="common">African clawed frog</name>
    <dbReference type="NCBI Taxonomy" id="8355"/>
    <lineage>
        <taxon>Eukaryota</taxon>
        <taxon>Metazoa</taxon>
        <taxon>Chordata</taxon>
        <taxon>Craniata</taxon>
        <taxon>Vertebrata</taxon>
        <taxon>Euteleostomi</taxon>
        <taxon>Amphibia</taxon>
        <taxon>Batrachia</taxon>
        <taxon>Anura</taxon>
        <taxon>Pipoidea</taxon>
        <taxon>Pipidae</taxon>
        <taxon>Xenopodinae</taxon>
        <taxon>Xenopus</taxon>
        <taxon>Xenopus</taxon>
    </lineage>
</organism>
<dbReference type="EMBL" id="CM004466">
    <property type="protein sequence ID" value="OCU00707.1"/>
    <property type="molecule type" value="Genomic_DNA"/>
</dbReference>
<reference evidence="2" key="1">
    <citation type="journal article" date="2016" name="Nature">
        <title>Genome evolution in the allotetraploid frog Xenopus laevis.</title>
        <authorList>
            <person name="Session A.M."/>
            <person name="Uno Y."/>
            <person name="Kwon T."/>
            <person name="Chapman J.A."/>
            <person name="Toyoda A."/>
            <person name="Takahashi S."/>
            <person name="Fukui A."/>
            <person name="Hikosaka A."/>
            <person name="Suzuki A."/>
            <person name="Kondo M."/>
            <person name="van Heeringen S.J."/>
            <person name="Quigley I."/>
            <person name="Heinz S."/>
            <person name="Ogino H."/>
            <person name="Ochi H."/>
            <person name="Hellsten U."/>
            <person name="Lyons J.B."/>
            <person name="Simakov O."/>
            <person name="Putnam N."/>
            <person name="Stites J."/>
            <person name="Kuroki Y."/>
            <person name="Tanaka T."/>
            <person name="Michiue T."/>
            <person name="Watanabe M."/>
            <person name="Bogdanovic O."/>
            <person name="Lister R."/>
            <person name="Georgiou G."/>
            <person name="Paranjpe S.S."/>
            <person name="van Kruijsbergen I."/>
            <person name="Shu S."/>
            <person name="Carlson J."/>
            <person name="Kinoshita T."/>
            <person name="Ohta Y."/>
            <person name="Mawaribuchi S."/>
            <person name="Jenkins J."/>
            <person name="Grimwood J."/>
            <person name="Schmutz J."/>
            <person name="Mitros T."/>
            <person name="Mozaffari S.V."/>
            <person name="Suzuki Y."/>
            <person name="Haramoto Y."/>
            <person name="Yamamoto T.S."/>
            <person name="Takagi C."/>
            <person name="Heald R."/>
            <person name="Miller K."/>
            <person name="Haudenschild C."/>
            <person name="Kitzman J."/>
            <person name="Nakayama T."/>
            <person name="Izutsu Y."/>
            <person name="Robert J."/>
            <person name="Fortriede J."/>
            <person name="Burns K."/>
            <person name="Lotay V."/>
            <person name="Karimi K."/>
            <person name="Yasuoka Y."/>
            <person name="Dichmann D.S."/>
            <person name="Flajnik M.F."/>
            <person name="Houston D.W."/>
            <person name="Shendure J."/>
            <person name="DuPasquier L."/>
            <person name="Vize P.D."/>
            <person name="Zorn A.M."/>
            <person name="Ito M."/>
            <person name="Marcotte E.M."/>
            <person name="Wallingford J.B."/>
            <person name="Ito Y."/>
            <person name="Asashima M."/>
            <person name="Ueno N."/>
            <person name="Matsuda Y."/>
            <person name="Veenstra G.J."/>
            <person name="Fujiyama A."/>
            <person name="Harland R.M."/>
            <person name="Taira M."/>
            <person name="Rokhsar D.S."/>
        </authorList>
    </citation>
    <scope>NUCLEOTIDE SEQUENCE [LARGE SCALE GENOMIC DNA]</scope>
    <source>
        <strain evidence="2">J</strain>
    </source>
</reference>
<name>A0A974E0M8_XENLA</name>
<proteinExistence type="predicted"/>
<dbReference type="AlphaFoldDB" id="A0A974E0M8"/>
<evidence type="ECO:0000313" key="1">
    <source>
        <dbReference type="EMBL" id="OCU00707.1"/>
    </source>
</evidence>